<feature type="domain" description="MIR" evidence="4">
    <location>
        <begin position="133"/>
        <end position="184"/>
    </location>
</feature>
<feature type="domain" description="MIR" evidence="4">
    <location>
        <begin position="7"/>
        <end position="62"/>
    </location>
</feature>
<proteinExistence type="predicted"/>
<dbReference type="Pfam" id="PF02815">
    <property type="entry name" value="MIR"/>
    <property type="match status" value="1"/>
</dbReference>
<evidence type="ECO:0000259" key="4">
    <source>
        <dbReference type="PROSITE" id="PS50919"/>
    </source>
</evidence>
<dbReference type="Gene3D" id="2.80.10.50">
    <property type="match status" value="1"/>
</dbReference>
<evidence type="ECO:0000313" key="6">
    <source>
        <dbReference type="Proteomes" id="UP000054107"/>
    </source>
</evidence>
<reference evidence="5 6" key="1">
    <citation type="submission" date="2014-09" db="EMBL/GenBank/DDBJ databases">
        <authorList>
            <person name="Ellenberger Sabrina"/>
        </authorList>
    </citation>
    <scope>NUCLEOTIDE SEQUENCE [LARGE SCALE GENOMIC DNA]</scope>
    <source>
        <strain evidence="5 6">CBS 412.66</strain>
    </source>
</reference>
<gene>
    <name evidence="5" type="primary">PARPA_13741.1 scaffold 47024</name>
</gene>
<dbReference type="PANTHER" id="PTHR46809:SF2">
    <property type="entry name" value="GH21273P"/>
    <property type="match status" value="1"/>
</dbReference>
<evidence type="ECO:0000256" key="3">
    <source>
        <dbReference type="SAM" id="MobiDB-lite"/>
    </source>
</evidence>
<organism evidence="5 6">
    <name type="scientific">Parasitella parasitica</name>
    <dbReference type="NCBI Taxonomy" id="35722"/>
    <lineage>
        <taxon>Eukaryota</taxon>
        <taxon>Fungi</taxon>
        <taxon>Fungi incertae sedis</taxon>
        <taxon>Mucoromycota</taxon>
        <taxon>Mucoromycotina</taxon>
        <taxon>Mucoromycetes</taxon>
        <taxon>Mucorales</taxon>
        <taxon>Mucorineae</taxon>
        <taxon>Mucoraceae</taxon>
        <taxon>Parasitella</taxon>
    </lineage>
</organism>
<dbReference type="AlphaFoldDB" id="A0A0B7NLG6"/>
<dbReference type="InterPro" id="IPR036300">
    <property type="entry name" value="MIR_dom_sf"/>
</dbReference>
<dbReference type="InterPro" id="IPR016093">
    <property type="entry name" value="MIR_motif"/>
</dbReference>
<protein>
    <recommendedName>
        <fullName evidence="4">MIR domain-containing protein</fullName>
    </recommendedName>
</protein>
<keyword evidence="6" id="KW-1185">Reference proteome</keyword>
<dbReference type="SUPFAM" id="SSF82109">
    <property type="entry name" value="MIR domain"/>
    <property type="match status" value="1"/>
</dbReference>
<keyword evidence="1" id="KW-0732">Signal</keyword>
<evidence type="ECO:0000256" key="1">
    <source>
        <dbReference type="ARBA" id="ARBA00022729"/>
    </source>
</evidence>
<dbReference type="STRING" id="35722.A0A0B7NLG6"/>
<dbReference type="SMART" id="SM00472">
    <property type="entry name" value="MIR"/>
    <property type="match status" value="3"/>
</dbReference>
<evidence type="ECO:0000313" key="5">
    <source>
        <dbReference type="EMBL" id="CEP19426.1"/>
    </source>
</evidence>
<accession>A0A0B7NLG6</accession>
<feature type="domain" description="MIR" evidence="4">
    <location>
        <begin position="70"/>
        <end position="125"/>
    </location>
</feature>
<keyword evidence="2" id="KW-0677">Repeat</keyword>
<dbReference type="Proteomes" id="UP000054107">
    <property type="component" value="Unassembled WGS sequence"/>
</dbReference>
<dbReference type="PANTHER" id="PTHR46809">
    <property type="entry name" value="STROMAL CELL-DERIVED FACTOR 2-LIKE PROTEIN"/>
    <property type="match status" value="1"/>
</dbReference>
<evidence type="ECO:0000256" key="2">
    <source>
        <dbReference type="ARBA" id="ARBA00022737"/>
    </source>
</evidence>
<dbReference type="EMBL" id="LN734024">
    <property type="protein sequence ID" value="CEP19426.1"/>
    <property type="molecule type" value="Genomic_DNA"/>
</dbReference>
<dbReference type="PROSITE" id="PS50919">
    <property type="entry name" value="MIR"/>
    <property type="match status" value="3"/>
</dbReference>
<feature type="region of interest" description="Disordered" evidence="3">
    <location>
        <begin position="91"/>
        <end position="112"/>
    </location>
</feature>
<name>A0A0B7NLG6_9FUNG</name>
<dbReference type="OrthoDB" id="5588846at2759"/>
<sequence>MSRPQEDGIIRFGNHVSLKHVTTNRFLSSKNGEHYESGSQQQKVFSSADLLGDDSTWIVIPPIKSKEEPGYEVGFEDKIRLKHIPTRANLHSHEVKSPASDQQEVSCFGNDEESDENDVWEVLQFDEDDEQYDDFWRVGQPVIIRHVQTGKYLHSHDLSLSGDENEVSCFESNDENNKWAVSFE</sequence>